<feature type="transmembrane region" description="Helical" evidence="1">
    <location>
        <begin position="66"/>
        <end position="88"/>
    </location>
</feature>
<dbReference type="EMBL" id="JAEPRC010000001">
    <property type="protein sequence ID" value="KAG2215983.1"/>
    <property type="molecule type" value="Genomic_DNA"/>
</dbReference>
<dbReference type="Proteomes" id="UP000650833">
    <property type="component" value="Unassembled WGS sequence"/>
</dbReference>
<feature type="transmembrane region" description="Helical" evidence="1">
    <location>
        <begin position="6"/>
        <end position="28"/>
    </location>
</feature>
<dbReference type="OrthoDB" id="2213666at2759"/>
<evidence type="ECO:0000256" key="1">
    <source>
        <dbReference type="SAM" id="Phobius"/>
    </source>
</evidence>
<feature type="transmembrane region" description="Helical" evidence="1">
    <location>
        <begin position="35"/>
        <end position="54"/>
    </location>
</feature>
<feature type="transmembrane region" description="Helical" evidence="1">
    <location>
        <begin position="137"/>
        <end position="158"/>
    </location>
</feature>
<dbReference type="AlphaFoldDB" id="A0A8H7RUD3"/>
<accession>A0A8H7RUD3</accession>
<name>A0A8H7RUD3_9FUNG</name>
<organism evidence="2 3">
    <name type="scientific">Mucor plumbeus</name>
    <dbReference type="NCBI Taxonomy" id="97098"/>
    <lineage>
        <taxon>Eukaryota</taxon>
        <taxon>Fungi</taxon>
        <taxon>Fungi incertae sedis</taxon>
        <taxon>Mucoromycota</taxon>
        <taxon>Mucoromycotina</taxon>
        <taxon>Mucoromycetes</taxon>
        <taxon>Mucorales</taxon>
        <taxon>Mucorineae</taxon>
        <taxon>Mucoraceae</taxon>
        <taxon>Mucor</taxon>
    </lineage>
</organism>
<evidence type="ECO:0000313" key="3">
    <source>
        <dbReference type="Proteomes" id="UP000650833"/>
    </source>
</evidence>
<protein>
    <submittedName>
        <fullName evidence="2">Uncharacterized protein</fullName>
    </submittedName>
</protein>
<sequence>MLSILPPHIASSAFCFVSSVLIAYQVIIRPNKLRFSILGYSIFTLPASIINTLSLEGIVSQRANSLVYLVSTLLMCITHFFMVLDVGYRLRMGEANWKHPLVLCGIAFSICTSVLLLAEIIILAINSSGKEEYALKGAFIAGVVAAIIADSCVFTYTFKPLLYWKEKRVNEGHSRTTALGIWFFLIQNLWYVLYGVLYVWFFVMNSWSYFNTLLAMDYVLRFIENLLYTWPPPRIVIDYLSSKLPSTSINLSTRKSGNVMSSEQYNVEENVEYNSKKDLTNLETRAPSEHTVHSSYGSKVTIVTK</sequence>
<comment type="caution">
    <text evidence="2">The sequence shown here is derived from an EMBL/GenBank/DDBJ whole genome shotgun (WGS) entry which is preliminary data.</text>
</comment>
<keyword evidence="1" id="KW-1133">Transmembrane helix</keyword>
<keyword evidence="1" id="KW-0472">Membrane</keyword>
<feature type="transmembrane region" description="Helical" evidence="1">
    <location>
        <begin position="100"/>
        <end position="125"/>
    </location>
</feature>
<keyword evidence="3" id="KW-1185">Reference proteome</keyword>
<feature type="transmembrane region" description="Helical" evidence="1">
    <location>
        <begin position="179"/>
        <end position="203"/>
    </location>
</feature>
<proteinExistence type="predicted"/>
<keyword evidence="1" id="KW-0812">Transmembrane</keyword>
<reference evidence="2" key="1">
    <citation type="submission" date="2020-12" db="EMBL/GenBank/DDBJ databases">
        <title>Metabolic potential, ecology and presence of endohyphal bacteria is reflected in genomic diversity of Mucoromycotina.</title>
        <authorList>
            <person name="Muszewska A."/>
            <person name="Okrasinska A."/>
            <person name="Steczkiewicz K."/>
            <person name="Drgas O."/>
            <person name="Orlowska M."/>
            <person name="Perlinska-Lenart U."/>
            <person name="Aleksandrzak-Piekarczyk T."/>
            <person name="Szatraj K."/>
            <person name="Zielenkiewicz U."/>
            <person name="Pilsyk S."/>
            <person name="Malc E."/>
            <person name="Mieczkowski P."/>
            <person name="Kruszewska J.S."/>
            <person name="Biernat P."/>
            <person name="Pawlowska J."/>
        </authorList>
    </citation>
    <scope>NUCLEOTIDE SEQUENCE</scope>
    <source>
        <strain evidence="2">CBS 226.32</strain>
    </source>
</reference>
<evidence type="ECO:0000313" key="2">
    <source>
        <dbReference type="EMBL" id="KAG2215983.1"/>
    </source>
</evidence>
<gene>
    <name evidence="2" type="ORF">INT46_007043</name>
</gene>